<dbReference type="GO" id="GO:0046103">
    <property type="term" value="P:inosine biosynthetic process"/>
    <property type="evidence" value="ECO:0007669"/>
    <property type="project" value="TreeGrafter"/>
</dbReference>
<evidence type="ECO:0000313" key="12">
    <source>
        <dbReference type="EMBL" id="KAK1766982.1"/>
    </source>
</evidence>
<feature type="domain" description="Adenosine deaminase" evidence="11">
    <location>
        <begin position="307"/>
        <end position="619"/>
    </location>
</feature>
<keyword evidence="6" id="KW-0479">Metal-binding</keyword>
<comment type="subcellular location">
    <subcellularLocation>
        <location evidence="2">Secreted</location>
    </subcellularLocation>
</comment>
<dbReference type="PANTHER" id="PTHR11409:SF37">
    <property type="entry name" value="ADENOSINE DEAMINASE DOMAIN-CONTAINING PROTEIN"/>
    <property type="match status" value="1"/>
</dbReference>
<dbReference type="GO" id="GO:0004000">
    <property type="term" value="F:adenosine deaminase activity"/>
    <property type="evidence" value="ECO:0007669"/>
    <property type="project" value="TreeGrafter"/>
</dbReference>
<evidence type="ECO:0000256" key="3">
    <source>
        <dbReference type="ARBA" id="ARBA00006083"/>
    </source>
</evidence>
<dbReference type="InterPro" id="IPR006330">
    <property type="entry name" value="Ado/ade_deaminase"/>
</dbReference>
<dbReference type="Gene3D" id="3.20.20.140">
    <property type="entry name" value="Metal-dependent hydrolases"/>
    <property type="match status" value="1"/>
</dbReference>
<comment type="similarity">
    <text evidence="3">Belongs to the metallo-dependent hydrolases superfamily. Adenosine and AMP deaminases family. ADGF subfamily.</text>
</comment>
<evidence type="ECO:0000256" key="2">
    <source>
        <dbReference type="ARBA" id="ARBA00004613"/>
    </source>
</evidence>
<protein>
    <recommendedName>
        <fullName evidence="4">adenosine deaminase</fullName>
        <ecNumber evidence="4">3.5.4.4</ecNumber>
    </recommendedName>
</protein>
<dbReference type="SUPFAM" id="SSF51556">
    <property type="entry name" value="Metallo-dependent hydrolases"/>
    <property type="match status" value="1"/>
</dbReference>
<dbReference type="AlphaFoldDB" id="A0AAJ0C020"/>
<dbReference type="Pfam" id="PF00962">
    <property type="entry name" value="A_deaminase"/>
    <property type="match status" value="1"/>
</dbReference>
<dbReference type="GO" id="GO:0005576">
    <property type="term" value="C:extracellular region"/>
    <property type="evidence" value="ECO:0007669"/>
    <property type="project" value="UniProtKB-SubCell"/>
</dbReference>
<keyword evidence="8" id="KW-0378">Hydrolase</keyword>
<feature type="compositionally biased region" description="Polar residues" evidence="10">
    <location>
        <begin position="1"/>
        <end position="16"/>
    </location>
</feature>
<evidence type="ECO:0000256" key="10">
    <source>
        <dbReference type="SAM" id="MobiDB-lite"/>
    </source>
</evidence>
<evidence type="ECO:0000256" key="1">
    <source>
        <dbReference type="ARBA" id="ARBA00001947"/>
    </source>
</evidence>
<evidence type="ECO:0000256" key="5">
    <source>
        <dbReference type="ARBA" id="ARBA00022525"/>
    </source>
</evidence>
<dbReference type="RefSeq" id="XP_060283195.1">
    <property type="nucleotide sequence ID" value="XM_060425489.1"/>
</dbReference>
<evidence type="ECO:0000256" key="4">
    <source>
        <dbReference type="ARBA" id="ARBA00012784"/>
    </source>
</evidence>
<dbReference type="EMBL" id="MU839009">
    <property type="protein sequence ID" value="KAK1766982.1"/>
    <property type="molecule type" value="Genomic_DNA"/>
</dbReference>
<comment type="cofactor">
    <cofactor evidence="1">
        <name>Zn(2+)</name>
        <dbReference type="ChEBI" id="CHEBI:29105"/>
    </cofactor>
</comment>
<dbReference type="Proteomes" id="UP001244011">
    <property type="component" value="Unassembled WGS sequence"/>
</dbReference>
<dbReference type="EC" id="3.5.4.4" evidence="4"/>
<evidence type="ECO:0000256" key="9">
    <source>
        <dbReference type="ARBA" id="ARBA00047764"/>
    </source>
</evidence>
<comment type="catalytic activity">
    <reaction evidence="9">
        <text>adenosine + H2O + H(+) = inosine + NH4(+)</text>
        <dbReference type="Rhea" id="RHEA:24408"/>
        <dbReference type="ChEBI" id="CHEBI:15377"/>
        <dbReference type="ChEBI" id="CHEBI:15378"/>
        <dbReference type="ChEBI" id="CHEBI:16335"/>
        <dbReference type="ChEBI" id="CHEBI:17596"/>
        <dbReference type="ChEBI" id="CHEBI:28938"/>
        <dbReference type="EC" id="3.5.4.4"/>
    </reaction>
</comment>
<keyword evidence="7" id="KW-0732">Signal</keyword>
<dbReference type="InterPro" id="IPR001365">
    <property type="entry name" value="A_deaminase_dom"/>
</dbReference>
<proteinExistence type="inferred from homology"/>
<feature type="compositionally biased region" description="Polar residues" evidence="10">
    <location>
        <begin position="25"/>
        <end position="34"/>
    </location>
</feature>
<sequence>MGGNCSSETDDTSLQGEQDAPDLAHNTTKLNQDPSNPPRLHPPMADGRDNSRSMGGGQYNLVSALDDAVEARSQKREQRCDIVLDNLNSRIFQDASDYGREREEVVTRERVLAFDYLCQVKASQLEIQANQVLQAVRKHDQANVYENAPTRRGYGGQEHPRFMGDHFLSNVDLIEQTKLYRVAQEMPKGAHLHIHFNANLLPEVLINIAKEMDRMFITSDMPLVPVGDDGNSPGYYGRFDQCRIQFSILSPEREKPGNLFDPNYTERGTMRFQDFLREFDAHYNQKSTKCSVDEWLRNKLVFHEEEAHNLLQTPEGAWEKFNGRTQMMKGLFNYERAYRQYMRLCLQEFVDDNIQYAEIRPNFMETNQLWTDDGERKTSNSGIMELIIEEYTGFQTDHPGVFGGLKVIYCTPRSSSKEAVRYSLNECLAFKKRWPEWIAGYDVIGEENKGHPLKTFVPEFLEFKKKCADENVDIPFLFHCGETLDIGCDTDGNLVDAVLLGAKRIAHGFALPRHPYILEQMKKRNMCVELCPISNEILGLTPRVGGHAMYSMLANNLPCTLSTDNGTLFRLTPAFRSRLSHDFYQTFVGKADMTLHGWRQLIEWSIEHSCMEDQLRKDIYADWERRWNEFCRWVVNEYGHLVVEGMPPKPLD</sequence>
<dbReference type="InterPro" id="IPR032466">
    <property type="entry name" value="Metal_Hydrolase"/>
</dbReference>
<feature type="region of interest" description="Disordered" evidence="10">
    <location>
        <begin position="1"/>
        <end position="58"/>
    </location>
</feature>
<dbReference type="PANTHER" id="PTHR11409">
    <property type="entry name" value="ADENOSINE DEAMINASE"/>
    <property type="match status" value="1"/>
</dbReference>
<organism evidence="12 13">
    <name type="scientific">Phialemonium atrogriseum</name>
    <dbReference type="NCBI Taxonomy" id="1093897"/>
    <lineage>
        <taxon>Eukaryota</taxon>
        <taxon>Fungi</taxon>
        <taxon>Dikarya</taxon>
        <taxon>Ascomycota</taxon>
        <taxon>Pezizomycotina</taxon>
        <taxon>Sordariomycetes</taxon>
        <taxon>Sordariomycetidae</taxon>
        <taxon>Cephalothecales</taxon>
        <taxon>Cephalothecaceae</taxon>
        <taxon>Phialemonium</taxon>
    </lineage>
</organism>
<keyword evidence="13" id="KW-1185">Reference proteome</keyword>
<accession>A0AAJ0C020</accession>
<evidence type="ECO:0000256" key="6">
    <source>
        <dbReference type="ARBA" id="ARBA00022723"/>
    </source>
</evidence>
<name>A0AAJ0C020_9PEZI</name>
<evidence type="ECO:0000259" key="11">
    <source>
        <dbReference type="Pfam" id="PF00962"/>
    </source>
</evidence>
<keyword evidence="5" id="KW-0964">Secreted</keyword>
<dbReference type="FunFam" id="3.20.20.140:FF:000017">
    <property type="entry name" value="Adenosine deaminase 2"/>
    <property type="match status" value="1"/>
</dbReference>
<dbReference type="GO" id="GO:0046872">
    <property type="term" value="F:metal ion binding"/>
    <property type="evidence" value="ECO:0007669"/>
    <property type="project" value="UniProtKB-KW"/>
</dbReference>
<evidence type="ECO:0000256" key="7">
    <source>
        <dbReference type="ARBA" id="ARBA00022729"/>
    </source>
</evidence>
<gene>
    <name evidence="12" type="ORF">QBC33DRAFT_492081</name>
</gene>
<evidence type="ECO:0000313" key="13">
    <source>
        <dbReference type="Proteomes" id="UP001244011"/>
    </source>
</evidence>
<dbReference type="GO" id="GO:0006154">
    <property type="term" value="P:adenosine catabolic process"/>
    <property type="evidence" value="ECO:0007669"/>
    <property type="project" value="TreeGrafter"/>
</dbReference>
<evidence type="ECO:0000256" key="8">
    <source>
        <dbReference type="ARBA" id="ARBA00022801"/>
    </source>
</evidence>
<dbReference type="GeneID" id="85308676"/>
<comment type="caution">
    <text evidence="12">The sequence shown here is derived from an EMBL/GenBank/DDBJ whole genome shotgun (WGS) entry which is preliminary data.</text>
</comment>
<reference evidence="12" key="1">
    <citation type="submission" date="2023-06" db="EMBL/GenBank/DDBJ databases">
        <title>Genome-scale phylogeny and comparative genomics of the fungal order Sordariales.</title>
        <authorList>
            <consortium name="Lawrence Berkeley National Laboratory"/>
            <person name="Hensen N."/>
            <person name="Bonometti L."/>
            <person name="Westerberg I."/>
            <person name="Brannstrom I.O."/>
            <person name="Guillou S."/>
            <person name="Cros-Aarteil S."/>
            <person name="Calhoun S."/>
            <person name="Haridas S."/>
            <person name="Kuo A."/>
            <person name="Mondo S."/>
            <person name="Pangilinan J."/>
            <person name="Riley R."/>
            <person name="Labutti K."/>
            <person name="Andreopoulos B."/>
            <person name="Lipzen A."/>
            <person name="Chen C."/>
            <person name="Yanf M."/>
            <person name="Daum C."/>
            <person name="Ng V."/>
            <person name="Clum A."/>
            <person name="Steindorff A."/>
            <person name="Ohm R."/>
            <person name="Martin F."/>
            <person name="Silar P."/>
            <person name="Natvig D."/>
            <person name="Lalanne C."/>
            <person name="Gautier V."/>
            <person name="Ament-Velasquez S.L."/>
            <person name="Kruys A."/>
            <person name="Hutchinson M.I."/>
            <person name="Powell A.J."/>
            <person name="Barry K."/>
            <person name="Miller A.N."/>
            <person name="Grigoriev I.V."/>
            <person name="Debuchy R."/>
            <person name="Gladieux P."/>
            <person name="Thoren M.H."/>
            <person name="Johannesson H."/>
        </authorList>
    </citation>
    <scope>NUCLEOTIDE SEQUENCE</scope>
    <source>
        <strain evidence="12">8032-3</strain>
    </source>
</reference>